<dbReference type="GO" id="GO:0017004">
    <property type="term" value="P:cytochrome complex assembly"/>
    <property type="evidence" value="ECO:0007669"/>
    <property type="project" value="UniProtKB-KW"/>
</dbReference>
<feature type="transmembrane region" description="Helical" evidence="6">
    <location>
        <begin position="41"/>
        <end position="61"/>
    </location>
</feature>
<accession>A0A5J4SZ51</accession>
<organism evidence="10">
    <name type="scientific">termite gut metagenome</name>
    <dbReference type="NCBI Taxonomy" id="433724"/>
    <lineage>
        <taxon>unclassified sequences</taxon>
        <taxon>metagenomes</taxon>
        <taxon>organismal metagenomes</taxon>
    </lineage>
</organism>
<dbReference type="AlphaFoldDB" id="A0A5J4SZ51"/>
<evidence type="ECO:0000313" key="9">
    <source>
        <dbReference type="EMBL" id="KAA6350626.1"/>
    </source>
</evidence>
<sequence>MAKVNTLKQYAFGALIAVLVVLASATVVEKIFGREAASEYIYGSWWFVALWGILGVTAMVYMIRRMLYRRKVVLILHGALGIILLGALVTFLTAERGYIHLRQGETLHTYIAENDTTELSLPFDVKLVLFDIAYHPGTDEPADFISFLKVGEEMCKISMNKIYSRQGYRFYQMSYDPDEMGSMLMINHDPWGIGITYTGYVLLALAMLGLLWFRIGWRGLLYMAMPVAGLWFYISRLNPMTPVLRSPMLAAHVSVIMISYGLLVFITVTAIIALCSRRRRSECLYRLNATLLYPALFLLAAGIFIGAVWANISWGRYWGWDAKETWALITMLVYALPFHKGSIALFRNPVKFHWYCLLACLTMAMTFLGVTYFLGGMHSYV</sequence>
<evidence type="ECO:0000256" key="1">
    <source>
        <dbReference type="ARBA" id="ARBA00004141"/>
    </source>
</evidence>
<evidence type="ECO:0000256" key="3">
    <source>
        <dbReference type="ARBA" id="ARBA00022748"/>
    </source>
</evidence>
<dbReference type="Pfam" id="PF01578">
    <property type="entry name" value="Cytochrom_C_asm"/>
    <property type="match status" value="1"/>
</dbReference>
<dbReference type="InterPro" id="IPR007816">
    <property type="entry name" value="ResB-like_domain"/>
</dbReference>
<feature type="domain" description="Cytochrome c assembly protein" evidence="7">
    <location>
        <begin position="213"/>
        <end position="370"/>
    </location>
</feature>
<keyword evidence="4 6" id="KW-1133">Transmembrane helix</keyword>
<feature type="transmembrane region" description="Helical" evidence="6">
    <location>
        <begin position="73"/>
        <end position="94"/>
    </location>
</feature>
<feature type="transmembrane region" description="Helical" evidence="6">
    <location>
        <begin position="220"/>
        <end position="237"/>
    </location>
</feature>
<keyword evidence="3" id="KW-0201">Cytochrome c-type biogenesis</keyword>
<dbReference type="Pfam" id="PF05140">
    <property type="entry name" value="ResB"/>
    <property type="match status" value="1"/>
</dbReference>
<feature type="transmembrane region" description="Helical" evidence="6">
    <location>
        <begin position="352"/>
        <end position="375"/>
    </location>
</feature>
<dbReference type="EMBL" id="SNRY01000025">
    <property type="protein sequence ID" value="KAA6350643.1"/>
    <property type="molecule type" value="Genomic_DNA"/>
</dbReference>
<gene>
    <name evidence="9" type="ORF">EZS27_001983</name>
    <name evidence="10" type="ORF">EZS27_002000</name>
</gene>
<feature type="transmembrane region" description="Helical" evidence="6">
    <location>
        <begin position="326"/>
        <end position="345"/>
    </location>
</feature>
<evidence type="ECO:0000256" key="2">
    <source>
        <dbReference type="ARBA" id="ARBA00022692"/>
    </source>
</evidence>
<comment type="caution">
    <text evidence="10">The sequence shown here is derived from an EMBL/GenBank/DDBJ whole genome shotgun (WGS) entry which is preliminary data.</text>
</comment>
<feature type="transmembrane region" description="Helical" evidence="6">
    <location>
        <begin position="249"/>
        <end position="275"/>
    </location>
</feature>
<dbReference type="EMBL" id="SNRY01000025">
    <property type="protein sequence ID" value="KAA6350626.1"/>
    <property type="molecule type" value="Genomic_DNA"/>
</dbReference>
<dbReference type="GO" id="GO:0020037">
    <property type="term" value="F:heme binding"/>
    <property type="evidence" value="ECO:0007669"/>
    <property type="project" value="InterPro"/>
</dbReference>
<dbReference type="PANTHER" id="PTHR30071:SF1">
    <property type="entry name" value="CYTOCHROME B_B6 PROTEIN-RELATED"/>
    <property type="match status" value="1"/>
</dbReference>
<name>A0A5J4SZ51_9ZZZZ</name>
<evidence type="ECO:0000313" key="10">
    <source>
        <dbReference type="EMBL" id="KAA6350643.1"/>
    </source>
</evidence>
<feature type="domain" description="ResB-like" evidence="8">
    <location>
        <begin position="68"/>
        <end position="183"/>
    </location>
</feature>
<evidence type="ECO:0000256" key="4">
    <source>
        <dbReference type="ARBA" id="ARBA00022989"/>
    </source>
</evidence>
<dbReference type="PANTHER" id="PTHR30071">
    <property type="entry name" value="HEME EXPORTER PROTEIN C"/>
    <property type="match status" value="1"/>
</dbReference>
<dbReference type="InterPro" id="IPR045062">
    <property type="entry name" value="Cyt_c_biogenesis_CcsA/CcmC"/>
</dbReference>
<proteinExistence type="predicted"/>
<protein>
    <submittedName>
        <fullName evidence="10">Cytochrome c biogenesis protein CcsA</fullName>
    </submittedName>
</protein>
<evidence type="ECO:0000256" key="5">
    <source>
        <dbReference type="ARBA" id="ARBA00023136"/>
    </source>
</evidence>
<reference evidence="10" key="1">
    <citation type="submission" date="2019-03" db="EMBL/GenBank/DDBJ databases">
        <title>Single cell metagenomics reveals metabolic interactions within the superorganism composed of flagellate Streblomastix strix and complex community of Bacteroidetes bacteria on its surface.</title>
        <authorList>
            <person name="Treitli S.C."/>
            <person name="Kolisko M."/>
            <person name="Husnik F."/>
            <person name="Keeling P."/>
            <person name="Hampl V."/>
        </authorList>
    </citation>
    <scope>NUCLEOTIDE SEQUENCE</scope>
    <source>
        <strain evidence="10">STM</strain>
    </source>
</reference>
<evidence type="ECO:0000259" key="8">
    <source>
        <dbReference type="Pfam" id="PF05140"/>
    </source>
</evidence>
<comment type="subcellular location">
    <subcellularLocation>
        <location evidence="1">Membrane</location>
        <topology evidence="1">Multi-pass membrane protein</topology>
    </subcellularLocation>
</comment>
<evidence type="ECO:0000259" key="7">
    <source>
        <dbReference type="Pfam" id="PF01578"/>
    </source>
</evidence>
<keyword evidence="5 6" id="KW-0472">Membrane</keyword>
<evidence type="ECO:0000256" key="6">
    <source>
        <dbReference type="SAM" id="Phobius"/>
    </source>
</evidence>
<dbReference type="GO" id="GO:0005886">
    <property type="term" value="C:plasma membrane"/>
    <property type="evidence" value="ECO:0007669"/>
    <property type="project" value="TreeGrafter"/>
</dbReference>
<feature type="transmembrane region" description="Helical" evidence="6">
    <location>
        <begin position="191"/>
        <end position="213"/>
    </location>
</feature>
<feature type="transmembrane region" description="Helical" evidence="6">
    <location>
        <begin position="287"/>
        <end position="314"/>
    </location>
</feature>
<keyword evidence="2 6" id="KW-0812">Transmembrane</keyword>
<dbReference type="InterPro" id="IPR002541">
    <property type="entry name" value="Cyt_c_assembly"/>
</dbReference>